<dbReference type="GO" id="GO:0015986">
    <property type="term" value="P:proton motive force-driven ATP synthesis"/>
    <property type="evidence" value="ECO:0007669"/>
    <property type="project" value="InterPro"/>
</dbReference>
<accession>A0A1F7Z3P4</accession>
<dbReference type="InterPro" id="IPR036771">
    <property type="entry name" value="ATPsynth_dsu/esu_N"/>
</dbReference>
<reference evidence="3 4" key="1">
    <citation type="journal article" date="2016" name="Nat. Commun.">
        <title>Thousands of microbial genomes shed light on interconnected biogeochemical processes in an aquifer system.</title>
        <authorList>
            <person name="Anantharaman K."/>
            <person name="Brown C.T."/>
            <person name="Hug L.A."/>
            <person name="Sharon I."/>
            <person name="Castelle C.J."/>
            <person name="Probst A.J."/>
            <person name="Thomas B.C."/>
            <person name="Singh A."/>
            <person name="Wilkins M.J."/>
            <person name="Karaoz U."/>
            <person name="Brodie E.L."/>
            <person name="Williams K.H."/>
            <person name="Hubbard S.S."/>
            <person name="Banfield J.F."/>
        </authorList>
    </citation>
    <scope>NUCLEOTIDE SEQUENCE [LARGE SCALE GENOMIC DNA]</scope>
</reference>
<proteinExistence type="predicted"/>
<evidence type="ECO:0000313" key="3">
    <source>
        <dbReference type="EMBL" id="OGM34127.1"/>
    </source>
</evidence>
<gene>
    <name evidence="3" type="ORF">A3D01_00140</name>
</gene>
<dbReference type="Pfam" id="PF02823">
    <property type="entry name" value="ATP-synt_DE_N"/>
    <property type="match status" value="1"/>
</dbReference>
<dbReference type="Gene3D" id="2.60.15.10">
    <property type="entry name" value="F0F1 ATP synthase delta/epsilon subunit, N-terminal"/>
    <property type="match status" value="1"/>
</dbReference>
<feature type="domain" description="ATP synthase F1 complex delta/epsilon subunit N-terminal" evidence="2">
    <location>
        <begin position="6"/>
        <end position="79"/>
    </location>
</feature>
<dbReference type="STRING" id="1802505.A3D01_00140"/>
<protein>
    <recommendedName>
        <fullName evidence="2">ATP synthase F1 complex delta/epsilon subunit N-terminal domain-containing protein</fullName>
    </recommendedName>
</protein>
<dbReference type="Proteomes" id="UP000177169">
    <property type="component" value="Unassembled WGS sequence"/>
</dbReference>
<name>A0A1F7Z3P4_9BACT</name>
<keyword evidence="1" id="KW-0139">CF(1)</keyword>
<dbReference type="AlphaFoldDB" id="A0A1F7Z3P4"/>
<keyword evidence="1" id="KW-0066">ATP synthesis</keyword>
<evidence type="ECO:0000313" key="4">
    <source>
        <dbReference type="Proteomes" id="UP000177169"/>
    </source>
</evidence>
<dbReference type="GO" id="GO:0045259">
    <property type="term" value="C:proton-transporting ATP synthase complex"/>
    <property type="evidence" value="ECO:0007669"/>
    <property type="project" value="UniProtKB-KW"/>
</dbReference>
<evidence type="ECO:0000259" key="2">
    <source>
        <dbReference type="Pfam" id="PF02823"/>
    </source>
</evidence>
<dbReference type="SUPFAM" id="SSF51344">
    <property type="entry name" value="Epsilon subunit of F1F0-ATP synthase N-terminal domain"/>
    <property type="match status" value="1"/>
</dbReference>
<dbReference type="EMBL" id="MGGR01000009">
    <property type="protein sequence ID" value="OGM34127.1"/>
    <property type="molecule type" value="Genomic_DNA"/>
</dbReference>
<dbReference type="InterPro" id="IPR020546">
    <property type="entry name" value="ATP_synth_F1_dsu/esu_N"/>
</dbReference>
<sequence>MNDKVFHLLVRAREGIIFEGDVDSVTSFNEDGKFDVLAQHANFISLIQKSLTIIEHDGKVTEIPVDNALLRTRENKVEVYLGIQGIKPSEFKSADEMKIGGKNY</sequence>
<evidence type="ECO:0000256" key="1">
    <source>
        <dbReference type="ARBA" id="ARBA00023196"/>
    </source>
</evidence>
<organism evidence="3 4">
    <name type="scientific">Candidatus Woesebacteria bacterium RIFCSPHIGHO2_02_FULL_39_13</name>
    <dbReference type="NCBI Taxonomy" id="1802505"/>
    <lineage>
        <taxon>Bacteria</taxon>
        <taxon>Candidatus Woeseibacteriota</taxon>
    </lineage>
</organism>
<comment type="caution">
    <text evidence="3">The sequence shown here is derived from an EMBL/GenBank/DDBJ whole genome shotgun (WGS) entry which is preliminary data.</text>
</comment>